<dbReference type="Proteomes" id="UP001226160">
    <property type="component" value="Unassembled WGS sequence"/>
</dbReference>
<dbReference type="AlphaFoldDB" id="A0AAP4BXB1"/>
<evidence type="ECO:0000313" key="2">
    <source>
        <dbReference type="Proteomes" id="UP001226160"/>
    </source>
</evidence>
<sequence>MSRKIQSLLVGVVMALFVCLFTAGVSSATVLSSSEGSSSLSSGISHAVEGPAFEKIYRNSRGFSYLAAPRVLSPGVAITNQDKGKVCSAGWFFEKGDQILLSTAGHCGAQGDRFSFTNQDGETVSIGKVVVSDYQTTSDLGISDFALIEVIDLSVVGATVPLENRYLPVEMTYEDAPSASFTRFDFICGLGFRSGLSCGPFDSIGEKGELFFRRISDTGDSGGPVFGVNGSTIVPLALGSAGSNDDATKSLNQPILSKMRQYKLKLHL</sequence>
<dbReference type="RefSeq" id="WP_284590038.1">
    <property type="nucleotide sequence ID" value="NZ_JASNVP010000016.1"/>
</dbReference>
<protein>
    <recommendedName>
        <fullName evidence="3">Serine protease</fullName>
    </recommendedName>
</protein>
<accession>A0AAP4BXB1</accession>
<evidence type="ECO:0000313" key="1">
    <source>
        <dbReference type="EMBL" id="MDK4327064.1"/>
    </source>
</evidence>
<organism evidence="1 2">
    <name type="scientific">Corynebacterium propinquum</name>
    <dbReference type="NCBI Taxonomy" id="43769"/>
    <lineage>
        <taxon>Bacteria</taxon>
        <taxon>Bacillati</taxon>
        <taxon>Actinomycetota</taxon>
        <taxon>Actinomycetes</taxon>
        <taxon>Mycobacteriales</taxon>
        <taxon>Corynebacteriaceae</taxon>
        <taxon>Corynebacterium</taxon>
    </lineage>
</organism>
<dbReference type="Gene3D" id="2.40.10.10">
    <property type="entry name" value="Trypsin-like serine proteases"/>
    <property type="match status" value="2"/>
</dbReference>
<evidence type="ECO:0008006" key="3">
    <source>
        <dbReference type="Google" id="ProtNLM"/>
    </source>
</evidence>
<dbReference type="SUPFAM" id="SSF50494">
    <property type="entry name" value="Trypsin-like serine proteases"/>
    <property type="match status" value="1"/>
</dbReference>
<proteinExistence type="predicted"/>
<dbReference type="EMBL" id="JASNVP010000016">
    <property type="protein sequence ID" value="MDK4327064.1"/>
    <property type="molecule type" value="Genomic_DNA"/>
</dbReference>
<name>A0AAP4BXB1_9CORY</name>
<dbReference type="InterPro" id="IPR043504">
    <property type="entry name" value="Peptidase_S1_PA_chymotrypsin"/>
</dbReference>
<dbReference type="InterPro" id="IPR009003">
    <property type="entry name" value="Peptidase_S1_PA"/>
</dbReference>
<reference evidence="1" key="1">
    <citation type="submission" date="2023-05" db="EMBL/GenBank/DDBJ databases">
        <title>Metabolic capabilities are highly conserved among human nasal-associated Corynebacterium species in pangenomic analyses.</title>
        <authorList>
            <person name="Tran T.H."/>
            <person name="Roberts A.Q."/>
            <person name="Escapa I.F."/>
            <person name="Gao W."/>
            <person name="Conlan S."/>
            <person name="Kong H."/>
            <person name="Segre J.A."/>
            <person name="Kelly M.S."/>
            <person name="Lemon K.P."/>
        </authorList>
    </citation>
    <scope>NUCLEOTIDE SEQUENCE</scope>
    <source>
        <strain evidence="1">KPL2654</strain>
    </source>
</reference>
<gene>
    <name evidence="1" type="ORF">QPX54_11195</name>
</gene>
<comment type="caution">
    <text evidence="1">The sequence shown here is derived from an EMBL/GenBank/DDBJ whole genome shotgun (WGS) entry which is preliminary data.</text>
</comment>